<evidence type="ECO:0000256" key="10">
    <source>
        <dbReference type="ARBA" id="ARBA00023316"/>
    </source>
</evidence>
<organism evidence="15 16">
    <name type="scientific">Pollutimonas subterranea</name>
    <dbReference type="NCBI Taxonomy" id="2045210"/>
    <lineage>
        <taxon>Bacteria</taxon>
        <taxon>Pseudomonadati</taxon>
        <taxon>Pseudomonadota</taxon>
        <taxon>Betaproteobacteria</taxon>
        <taxon>Burkholderiales</taxon>
        <taxon>Alcaligenaceae</taxon>
        <taxon>Pollutimonas</taxon>
    </lineage>
</organism>
<comment type="cofactor">
    <cofactor evidence="2">
        <name>Zn(2+)</name>
        <dbReference type="ChEBI" id="CHEBI:29105"/>
    </cofactor>
</comment>
<dbReference type="InterPro" id="IPR051206">
    <property type="entry name" value="NAMLAA_amidase_2"/>
</dbReference>
<dbReference type="EC" id="3.5.1.28" evidence="5"/>
<evidence type="ECO:0000313" key="16">
    <source>
        <dbReference type="Proteomes" id="UP000234190"/>
    </source>
</evidence>
<dbReference type="NCBIfam" id="NF008758">
    <property type="entry name" value="PRK11789.1"/>
    <property type="match status" value="1"/>
</dbReference>
<evidence type="ECO:0000256" key="4">
    <source>
        <dbReference type="ARBA" id="ARBA00007553"/>
    </source>
</evidence>
<evidence type="ECO:0000256" key="11">
    <source>
        <dbReference type="ARBA" id="ARBA00039257"/>
    </source>
</evidence>
<dbReference type="EMBL" id="PDNW01000028">
    <property type="protein sequence ID" value="PLC48072.1"/>
    <property type="molecule type" value="Genomic_DNA"/>
</dbReference>
<dbReference type="CDD" id="cd06583">
    <property type="entry name" value="PGRP"/>
    <property type="match status" value="1"/>
</dbReference>
<dbReference type="AlphaFoldDB" id="A0A2N4TZ85"/>
<accession>A0A2N4TZ85</accession>
<evidence type="ECO:0000256" key="1">
    <source>
        <dbReference type="ARBA" id="ARBA00001561"/>
    </source>
</evidence>
<reference evidence="15 16" key="1">
    <citation type="submission" date="2017-10" db="EMBL/GenBank/DDBJ databases">
        <title>Two draft genome sequences of Pusillimonas sp. strains isolated from a nitrate- and radionuclide-contaminated groundwater in Russia.</title>
        <authorList>
            <person name="Grouzdev D.S."/>
            <person name="Tourova T.P."/>
            <person name="Goeva M.A."/>
            <person name="Babich T.L."/>
            <person name="Sokolova D.S."/>
            <person name="Abdullin R."/>
            <person name="Poltaraus A.B."/>
            <person name="Toshchakov S.V."/>
            <person name="Nazina T.N."/>
        </authorList>
    </citation>
    <scope>NUCLEOTIDE SEQUENCE [LARGE SCALE GENOMIC DNA]</scope>
    <source>
        <strain evidence="15 16">JR1/69-3-13</strain>
    </source>
</reference>
<dbReference type="OrthoDB" id="9794842at2"/>
<evidence type="ECO:0000256" key="7">
    <source>
        <dbReference type="ARBA" id="ARBA00022723"/>
    </source>
</evidence>
<dbReference type="GO" id="GO:0005737">
    <property type="term" value="C:cytoplasm"/>
    <property type="evidence" value="ECO:0007669"/>
    <property type="project" value="UniProtKB-SubCell"/>
</dbReference>
<feature type="domain" description="N-acetylmuramoyl-L-alanine amidase" evidence="14">
    <location>
        <begin position="23"/>
        <end position="171"/>
    </location>
</feature>
<evidence type="ECO:0000256" key="12">
    <source>
        <dbReference type="ARBA" id="ARBA00042615"/>
    </source>
</evidence>
<evidence type="ECO:0000256" key="8">
    <source>
        <dbReference type="ARBA" id="ARBA00022801"/>
    </source>
</evidence>
<protein>
    <recommendedName>
        <fullName evidence="11">1,6-anhydro-N-acetylmuramyl-L-alanine amidase AmpD</fullName>
        <ecNumber evidence="5">3.5.1.28</ecNumber>
    </recommendedName>
    <alternativeName>
        <fullName evidence="12">N-acetylmuramoyl-L-alanine amidase</fullName>
    </alternativeName>
</protein>
<keyword evidence="10" id="KW-0961">Cell wall biogenesis/degradation</keyword>
<keyword evidence="9" id="KW-0862">Zinc</keyword>
<dbReference type="Pfam" id="PF01510">
    <property type="entry name" value="Amidase_2"/>
    <property type="match status" value="1"/>
</dbReference>
<proteinExistence type="inferred from homology"/>
<dbReference type="SUPFAM" id="SSF55846">
    <property type="entry name" value="N-acetylmuramoyl-L-alanine amidase-like"/>
    <property type="match status" value="1"/>
</dbReference>
<keyword evidence="6" id="KW-0963">Cytoplasm</keyword>
<dbReference type="SMART" id="SM00644">
    <property type="entry name" value="Ami_2"/>
    <property type="match status" value="1"/>
</dbReference>
<comment type="similarity">
    <text evidence="4">Belongs to the N-acetylmuramoyl-L-alanine amidase 2 family.</text>
</comment>
<dbReference type="Gene3D" id="3.40.80.10">
    <property type="entry name" value="Peptidoglycan recognition protein-like"/>
    <property type="match status" value="1"/>
</dbReference>
<dbReference type="GO" id="GO:0009253">
    <property type="term" value="P:peptidoglycan catabolic process"/>
    <property type="evidence" value="ECO:0007669"/>
    <property type="project" value="InterPro"/>
</dbReference>
<gene>
    <name evidence="15" type="ORF">CR159_20015</name>
</gene>
<comment type="subcellular location">
    <subcellularLocation>
        <location evidence="3">Cytoplasm</location>
    </subcellularLocation>
</comment>
<dbReference type="PANTHER" id="PTHR30417:SF4">
    <property type="entry name" value="1,6-ANHYDRO-N-ACETYLMURAMYL-L-ALANINE AMIDASE AMPD"/>
    <property type="match status" value="1"/>
</dbReference>
<keyword evidence="8" id="KW-0378">Hydrolase</keyword>
<dbReference type="GO" id="GO:0009254">
    <property type="term" value="P:peptidoglycan turnover"/>
    <property type="evidence" value="ECO:0007669"/>
    <property type="project" value="TreeGrafter"/>
</dbReference>
<dbReference type="GO" id="GO:0071555">
    <property type="term" value="P:cell wall organization"/>
    <property type="evidence" value="ECO:0007669"/>
    <property type="project" value="UniProtKB-KW"/>
</dbReference>
<keyword evidence="7" id="KW-0479">Metal-binding</keyword>
<dbReference type="GO" id="GO:0046872">
    <property type="term" value="F:metal ion binding"/>
    <property type="evidence" value="ECO:0007669"/>
    <property type="project" value="UniProtKB-KW"/>
</dbReference>
<dbReference type="InterPro" id="IPR002502">
    <property type="entry name" value="Amidase_domain"/>
</dbReference>
<dbReference type="Proteomes" id="UP000234190">
    <property type="component" value="Unassembled WGS sequence"/>
</dbReference>
<dbReference type="GO" id="GO:0008745">
    <property type="term" value="F:N-acetylmuramoyl-L-alanine amidase activity"/>
    <property type="evidence" value="ECO:0007669"/>
    <property type="project" value="UniProtKB-EC"/>
</dbReference>
<evidence type="ECO:0000256" key="6">
    <source>
        <dbReference type="ARBA" id="ARBA00022490"/>
    </source>
</evidence>
<feature type="region of interest" description="Disordered" evidence="13">
    <location>
        <begin position="1"/>
        <end position="32"/>
    </location>
</feature>
<dbReference type="PANTHER" id="PTHR30417">
    <property type="entry name" value="N-ACETYLMURAMOYL-L-ALANINE AMIDASE AMID"/>
    <property type="match status" value="1"/>
</dbReference>
<evidence type="ECO:0000259" key="14">
    <source>
        <dbReference type="SMART" id="SM00644"/>
    </source>
</evidence>
<feature type="compositionally biased region" description="Basic and acidic residues" evidence="13">
    <location>
        <begin position="1"/>
        <end position="10"/>
    </location>
</feature>
<evidence type="ECO:0000256" key="3">
    <source>
        <dbReference type="ARBA" id="ARBA00004496"/>
    </source>
</evidence>
<keyword evidence="16" id="KW-1185">Reference proteome</keyword>
<comment type="caution">
    <text evidence="15">The sequence shown here is derived from an EMBL/GenBank/DDBJ whole genome shotgun (WGS) entry which is preliminary data.</text>
</comment>
<dbReference type="InterPro" id="IPR036505">
    <property type="entry name" value="Amidase/PGRP_sf"/>
</dbReference>
<evidence type="ECO:0000256" key="13">
    <source>
        <dbReference type="SAM" id="MobiDB-lite"/>
    </source>
</evidence>
<comment type="catalytic activity">
    <reaction evidence="1">
        <text>Hydrolyzes the link between N-acetylmuramoyl residues and L-amino acid residues in certain cell-wall glycopeptides.</text>
        <dbReference type="EC" id="3.5.1.28"/>
    </reaction>
</comment>
<dbReference type="RefSeq" id="WP_102075717.1">
    <property type="nucleotide sequence ID" value="NZ_PDNW01000028.1"/>
</dbReference>
<name>A0A2N4TZ85_9BURK</name>
<sequence length="198" mass="22629">MSKLALDRHGWLKTHPNVQHAPSPNHDARPNGDDAVLLVMHNISLPPGVFGGTEVIDLFQNRLDYTSHPWLERLRGLTVSAHFLVRRDGRIVQFVSTNMRAWHAGVSSFEERARCNDFSIGIEMEGTDTVPYEPAQYQALTQLLPALRNRHPLRAVRGHEHIAPGRKTDPGPSFDWERFGRDNQWLRRQLPPLSPSRR</sequence>
<evidence type="ECO:0000256" key="9">
    <source>
        <dbReference type="ARBA" id="ARBA00022833"/>
    </source>
</evidence>
<evidence type="ECO:0000256" key="5">
    <source>
        <dbReference type="ARBA" id="ARBA00011901"/>
    </source>
</evidence>
<evidence type="ECO:0000256" key="2">
    <source>
        <dbReference type="ARBA" id="ARBA00001947"/>
    </source>
</evidence>
<evidence type="ECO:0000313" key="15">
    <source>
        <dbReference type="EMBL" id="PLC48072.1"/>
    </source>
</evidence>